<organism evidence="1 2">
    <name type="scientific">Bosea lupini</name>
    <dbReference type="NCBI Taxonomy" id="1036779"/>
    <lineage>
        <taxon>Bacteria</taxon>
        <taxon>Pseudomonadati</taxon>
        <taxon>Pseudomonadota</taxon>
        <taxon>Alphaproteobacteria</taxon>
        <taxon>Hyphomicrobiales</taxon>
        <taxon>Boseaceae</taxon>
        <taxon>Bosea</taxon>
    </lineage>
</organism>
<dbReference type="AlphaFoldDB" id="A0A1H7UBM5"/>
<accession>A0A1H7UBM5</accession>
<dbReference type="EMBL" id="FOAN01000006">
    <property type="protein sequence ID" value="SEL94166.1"/>
    <property type="molecule type" value="Genomic_DNA"/>
</dbReference>
<dbReference type="PROSITE" id="PS51257">
    <property type="entry name" value="PROKAR_LIPOPROTEIN"/>
    <property type="match status" value="1"/>
</dbReference>
<gene>
    <name evidence="1" type="ORF">SAMN04515666_106197</name>
</gene>
<proteinExistence type="predicted"/>
<keyword evidence="2" id="KW-1185">Reference proteome</keyword>
<dbReference type="RefSeq" id="WP_158673395.1">
    <property type="nucleotide sequence ID" value="NZ_FOAN01000006.1"/>
</dbReference>
<evidence type="ECO:0000313" key="2">
    <source>
        <dbReference type="Proteomes" id="UP000199664"/>
    </source>
</evidence>
<reference evidence="2" key="1">
    <citation type="submission" date="2016-10" db="EMBL/GenBank/DDBJ databases">
        <authorList>
            <person name="Varghese N."/>
            <person name="Submissions S."/>
        </authorList>
    </citation>
    <scope>NUCLEOTIDE SEQUENCE [LARGE SCALE GENOMIC DNA]</scope>
    <source>
        <strain evidence="2">LMG 26383,CCUG 61248,R- 45681</strain>
    </source>
</reference>
<protein>
    <submittedName>
        <fullName evidence="1">Uncharacterized protein</fullName>
    </submittedName>
</protein>
<dbReference type="Proteomes" id="UP000199664">
    <property type="component" value="Unassembled WGS sequence"/>
</dbReference>
<sequence length="47" mass="5058">MKSAFRLIAVLGLTTLLAGCDRCGNMMELDMFLQPVKKVCTGQKPAG</sequence>
<evidence type="ECO:0000313" key="1">
    <source>
        <dbReference type="EMBL" id="SEL94166.1"/>
    </source>
</evidence>
<name>A0A1H7UBM5_9HYPH</name>